<gene>
    <name evidence="4" type="ORF">DAMNIGENAA_05970</name>
</gene>
<dbReference type="SFLD" id="SFLDF00288">
    <property type="entry name" value="HemN-like__clustered_with_nucl"/>
    <property type="match status" value="1"/>
</dbReference>
<dbReference type="InterPro" id="IPR007197">
    <property type="entry name" value="rSAM"/>
</dbReference>
<dbReference type="Pfam" id="PF06969">
    <property type="entry name" value="HemN_C"/>
    <property type="match status" value="1"/>
</dbReference>
<comment type="subcellular location">
    <subcellularLocation>
        <location evidence="2">Cytoplasm</location>
    </subcellularLocation>
</comment>
<dbReference type="SMART" id="SM00729">
    <property type="entry name" value="Elp3"/>
    <property type="match status" value="1"/>
</dbReference>
<evidence type="ECO:0000259" key="3">
    <source>
        <dbReference type="PROSITE" id="PS51918"/>
    </source>
</evidence>
<dbReference type="AlphaFoldDB" id="A0A9W6CV94"/>
<comment type="caution">
    <text evidence="4">The sequence shown here is derived from an EMBL/GenBank/DDBJ whole genome shotgun (WGS) entry which is preliminary data.</text>
</comment>
<keyword evidence="2" id="KW-0949">S-adenosyl-L-methionine</keyword>
<dbReference type="InterPro" id="IPR006638">
    <property type="entry name" value="Elp3/MiaA/NifB-like_rSAM"/>
</dbReference>
<keyword evidence="2" id="KW-0004">4Fe-4S</keyword>
<dbReference type="NCBIfam" id="TIGR00539">
    <property type="entry name" value="hemN_rel"/>
    <property type="match status" value="1"/>
</dbReference>
<dbReference type="InterPro" id="IPR004559">
    <property type="entry name" value="HemW-like"/>
</dbReference>
<dbReference type="RefSeq" id="WP_281792182.1">
    <property type="nucleotide sequence ID" value="NZ_BSDR01000001.1"/>
</dbReference>
<keyword evidence="2" id="KW-0411">Iron-sulfur</keyword>
<organism evidence="4 5">
    <name type="scientific">Desulforhabdus amnigena</name>
    <dbReference type="NCBI Taxonomy" id="40218"/>
    <lineage>
        <taxon>Bacteria</taxon>
        <taxon>Pseudomonadati</taxon>
        <taxon>Thermodesulfobacteriota</taxon>
        <taxon>Syntrophobacteria</taxon>
        <taxon>Syntrophobacterales</taxon>
        <taxon>Syntrophobacteraceae</taxon>
        <taxon>Desulforhabdus</taxon>
    </lineage>
</organism>
<dbReference type="PANTHER" id="PTHR13932">
    <property type="entry name" value="COPROPORPHYRINIGEN III OXIDASE"/>
    <property type="match status" value="1"/>
</dbReference>
<feature type="domain" description="Radical SAM core" evidence="3">
    <location>
        <begin position="1"/>
        <end position="231"/>
    </location>
</feature>
<keyword evidence="2" id="KW-0349">Heme</keyword>
<evidence type="ECO:0000313" key="4">
    <source>
        <dbReference type="EMBL" id="GLI33164.1"/>
    </source>
</evidence>
<dbReference type="SUPFAM" id="SSF102114">
    <property type="entry name" value="Radical SAM enzymes"/>
    <property type="match status" value="1"/>
</dbReference>
<dbReference type="InterPro" id="IPR010723">
    <property type="entry name" value="HemN_C"/>
</dbReference>
<keyword evidence="2" id="KW-0143">Chaperone</keyword>
<comment type="function">
    <text evidence="2">Probably acts as a heme chaperone, transferring heme to an unknown acceptor. Binds one molecule of heme per monomer, possibly covalently. Binds 1 [4Fe-4S] cluster. The cluster is coordinated with 3 cysteines and an exchangeable S-adenosyl-L-methionine.</text>
</comment>
<dbReference type="SFLD" id="SFLDF00562">
    <property type="entry name" value="HemN-like__clustered_with_heat"/>
    <property type="match status" value="1"/>
</dbReference>
<dbReference type="PANTHER" id="PTHR13932:SF5">
    <property type="entry name" value="RADICAL S-ADENOSYL METHIONINE DOMAIN-CONTAINING PROTEIN 1, MITOCHONDRIAL"/>
    <property type="match status" value="1"/>
</dbReference>
<dbReference type="InterPro" id="IPR034505">
    <property type="entry name" value="Coproporphyrinogen-III_oxidase"/>
</dbReference>
<dbReference type="GO" id="GO:0051539">
    <property type="term" value="F:4 iron, 4 sulfur cluster binding"/>
    <property type="evidence" value="ECO:0007669"/>
    <property type="project" value="UniProtKB-UniRule"/>
</dbReference>
<dbReference type="Gene3D" id="3.30.750.200">
    <property type="match status" value="1"/>
</dbReference>
<dbReference type="GO" id="GO:0004109">
    <property type="term" value="F:coproporphyrinogen oxidase activity"/>
    <property type="evidence" value="ECO:0007669"/>
    <property type="project" value="InterPro"/>
</dbReference>
<evidence type="ECO:0000256" key="1">
    <source>
        <dbReference type="ARBA" id="ARBA00006100"/>
    </source>
</evidence>
<keyword evidence="2" id="KW-0479">Metal-binding</keyword>
<dbReference type="Proteomes" id="UP001144372">
    <property type="component" value="Unassembled WGS sequence"/>
</dbReference>
<dbReference type="SFLD" id="SFLDG01065">
    <property type="entry name" value="anaerobic_coproporphyrinogen-I"/>
    <property type="match status" value="1"/>
</dbReference>
<reference evidence="4" key="1">
    <citation type="submission" date="2022-12" db="EMBL/GenBank/DDBJ databases">
        <title>Reference genome sequencing for broad-spectrum identification of bacterial and archaeal isolates by mass spectrometry.</title>
        <authorList>
            <person name="Sekiguchi Y."/>
            <person name="Tourlousse D.M."/>
        </authorList>
    </citation>
    <scope>NUCLEOTIDE SEQUENCE</scope>
    <source>
        <strain evidence="4">ASRB1</strain>
    </source>
</reference>
<sequence length="374" mass="42925">MNKSHRPGLYIHVPFCRTKCPYCDFYSVTSGEHHTGAWLKALEQEVQFYQNRFAAFDSIYIGGGTPSLLNREEISGLMDCLSGRFRFFSDTEVTLEANPDDITPEKLSLYRRIGINRISLGVQSFQENEVAFMQRRHTAKEAERALEFIRSAGFTNIGIDLIYGFEGQTESGWIQTLERALRFRPEHLSCYQMTIEEGTPFGKMKAEGKLRSLGEEEEGRFFSLTSSFLKERGYIHYEISNFARGPEYFSRHNQKYWNHTPYLGLGPAAHSFQNGVRWWNVRSLQAYCQMLARKKTPVEDREVLTREQLRLEALYLGFRTEEGVDFDIVREFPGAEGVLAELEKSGLIVLKKGRVAPTQQGFLVADSLPILFVS</sequence>
<keyword evidence="5" id="KW-1185">Reference proteome</keyword>
<dbReference type="CDD" id="cd01335">
    <property type="entry name" value="Radical_SAM"/>
    <property type="match status" value="1"/>
</dbReference>
<evidence type="ECO:0000256" key="2">
    <source>
        <dbReference type="RuleBase" id="RU364116"/>
    </source>
</evidence>
<dbReference type="InterPro" id="IPR058240">
    <property type="entry name" value="rSAM_sf"/>
</dbReference>
<dbReference type="GO" id="GO:0005737">
    <property type="term" value="C:cytoplasm"/>
    <property type="evidence" value="ECO:0007669"/>
    <property type="project" value="UniProtKB-SubCell"/>
</dbReference>
<comment type="similarity">
    <text evidence="1">Belongs to the anaerobic coproporphyrinogen-III oxidase family. HemW subfamily.</text>
</comment>
<accession>A0A9W6CV94</accession>
<keyword evidence="2" id="KW-0408">Iron</keyword>
<name>A0A9W6CV94_9BACT</name>
<dbReference type="PROSITE" id="PS51918">
    <property type="entry name" value="RADICAL_SAM"/>
    <property type="match status" value="1"/>
</dbReference>
<dbReference type="Pfam" id="PF04055">
    <property type="entry name" value="Radical_SAM"/>
    <property type="match status" value="1"/>
</dbReference>
<dbReference type="GO" id="GO:0046872">
    <property type="term" value="F:metal ion binding"/>
    <property type="evidence" value="ECO:0007669"/>
    <property type="project" value="UniProtKB-UniRule"/>
</dbReference>
<proteinExistence type="inferred from homology"/>
<dbReference type="EMBL" id="BSDR01000001">
    <property type="protein sequence ID" value="GLI33164.1"/>
    <property type="molecule type" value="Genomic_DNA"/>
</dbReference>
<protein>
    <recommendedName>
        <fullName evidence="2">Heme chaperone HemW</fullName>
    </recommendedName>
</protein>
<dbReference type="SFLD" id="SFLDS00029">
    <property type="entry name" value="Radical_SAM"/>
    <property type="match status" value="1"/>
</dbReference>
<dbReference type="GO" id="GO:0006779">
    <property type="term" value="P:porphyrin-containing compound biosynthetic process"/>
    <property type="evidence" value="ECO:0007669"/>
    <property type="project" value="InterPro"/>
</dbReference>
<evidence type="ECO:0000313" key="5">
    <source>
        <dbReference type="Proteomes" id="UP001144372"/>
    </source>
</evidence>
<keyword evidence="2" id="KW-0963">Cytoplasm</keyword>